<keyword evidence="3" id="KW-1185">Reference proteome</keyword>
<dbReference type="EMBL" id="OY731400">
    <property type="protein sequence ID" value="CAJ1938863.1"/>
    <property type="molecule type" value="Genomic_DNA"/>
</dbReference>
<name>A0AA86SGA0_9FABA</name>
<evidence type="ECO:0000313" key="2">
    <source>
        <dbReference type="EMBL" id="CAJ1938863.1"/>
    </source>
</evidence>
<gene>
    <name evidence="2" type="ORF">AYBTSS11_LOCUS8831</name>
</gene>
<organism evidence="2 3">
    <name type="scientific">Sphenostylis stenocarpa</name>
    <dbReference type="NCBI Taxonomy" id="92480"/>
    <lineage>
        <taxon>Eukaryota</taxon>
        <taxon>Viridiplantae</taxon>
        <taxon>Streptophyta</taxon>
        <taxon>Embryophyta</taxon>
        <taxon>Tracheophyta</taxon>
        <taxon>Spermatophyta</taxon>
        <taxon>Magnoliopsida</taxon>
        <taxon>eudicotyledons</taxon>
        <taxon>Gunneridae</taxon>
        <taxon>Pentapetalae</taxon>
        <taxon>rosids</taxon>
        <taxon>fabids</taxon>
        <taxon>Fabales</taxon>
        <taxon>Fabaceae</taxon>
        <taxon>Papilionoideae</taxon>
        <taxon>50 kb inversion clade</taxon>
        <taxon>NPAAA clade</taxon>
        <taxon>indigoferoid/millettioid clade</taxon>
        <taxon>Phaseoleae</taxon>
        <taxon>Sphenostylis</taxon>
    </lineage>
</organism>
<accession>A0AA86SGA0</accession>
<proteinExistence type="predicted"/>
<evidence type="ECO:0000256" key="1">
    <source>
        <dbReference type="SAM" id="MobiDB-lite"/>
    </source>
</evidence>
<dbReference type="Gramene" id="rna-AYBTSS11_LOCUS8831">
    <property type="protein sequence ID" value="CAJ1938863.1"/>
    <property type="gene ID" value="gene-AYBTSS11_LOCUS8831"/>
</dbReference>
<reference evidence="2" key="1">
    <citation type="submission" date="2023-10" db="EMBL/GenBank/DDBJ databases">
        <authorList>
            <person name="Domelevo Entfellner J.-B."/>
        </authorList>
    </citation>
    <scope>NUCLEOTIDE SEQUENCE</scope>
</reference>
<feature type="non-terminal residue" evidence="2">
    <location>
        <position position="1"/>
    </location>
</feature>
<sequence length="134" mass="15483">EIEKDPFRILDLMTTHVESFKSTTNTSSTSPLQVDALNLVNEFWKFIYSASLWEPSRSLIRRENFKRSCTRSNHDGDKTIQRDLIFKDVMTLDTQKVEIEAARVNKVEIPNLSRPHNKIQKSSVLKMDKASSDP</sequence>
<protein>
    <submittedName>
        <fullName evidence="2">Uncharacterized protein</fullName>
    </submittedName>
</protein>
<dbReference type="Proteomes" id="UP001189624">
    <property type="component" value="Chromosome 3"/>
</dbReference>
<evidence type="ECO:0000313" key="3">
    <source>
        <dbReference type="Proteomes" id="UP001189624"/>
    </source>
</evidence>
<dbReference type="AlphaFoldDB" id="A0AA86SGA0"/>
<feature type="region of interest" description="Disordered" evidence="1">
    <location>
        <begin position="113"/>
        <end position="134"/>
    </location>
</feature>